<keyword evidence="2 8" id="KW-0698">rRNA processing</keyword>
<feature type="domain" description="Exoribonuclease phosphorolytic" evidence="9">
    <location>
        <begin position="11"/>
        <end position="138"/>
    </location>
</feature>
<evidence type="ECO:0000313" key="12">
    <source>
        <dbReference type="Proteomes" id="UP000034189"/>
    </source>
</evidence>
<dbReference type="CDD" id="cd11362">
    <property type="entry name" value="RNase_PH_bact"/>
    <property type="match status" value="1"/>
</dbReference>
<dbReference type="GO" id="GO:0031125">
    <property type="term" value="P:rRNA 3'-end processing"/>
    <property type="evidence" value="ECO:0007669"/>
    <property type="project" value="UniProtKB-ARBA"/>
</dbReference>
<dbReference type="Pfam" id="PF03725">
    <property type="entry name" value="RNase_PH_C"/>
    <property type="match status" value="1"/>
</dbReference>
<dbReference type="InterPro" id="IPR018336">
    <property type="entry name" value="RNase_PH_CS"/>
</dbReference>
<evidence type="ECO:0000259" key="9">
    <source>
        <dbReference type="Pfam" id="PF01138"/>
    </source>
</evidence>
<sequence length="252" mass="27371">MRSNGRNDDGLRPLKITTQINKYAEGSVLIEMGDTKVICTATVEEKVPPFLKGQGKGWVTAEYSMLPRATQSRNQREAARGKLTGRTMEIQRLIGRALRSVVNLQALGERNITLDCDVIQADGGTRTASITGSFIALAFAINKIVTQHRLTVFPITDYLAAISVGIVGDRPLLDLNYDEDSKANVDMNVVMTGGGEFVELQGTGEERPFSRKELDDLLSLAEQGILELIAAQKEALGPIALKIPSGQTSQKV</sequence>
<feature type="binding site" evidence="8">
    <location>
        <begin position="124"/>
        <end position="126"/>
    </location>
    <ligand>
        <name>phosphate</name>
        <dbReference type="ChEBI" id="CHEBI:43474"/>
        <note>substrate</note>
    </ligand>
</feature>
<dbReference type="OrthoDB" id="9802265at2"/>
<dbReference type="PROSITE" id="PS01277">
    <property type="entry name" value="RIBONUCLEASE_PH"/>
    <property type="match status" value="1"/>
</dbReference>
<keyword evidence="4 8" id="KW-0808">Transferase</keyword>
<reference evidence="11 12" key="2">
    <citation type="journal article" date="2016" name="Genome Announc.">
        <title>Genome Sequence of a Gram-Positive Diazotroph, Paenibacillus durus Type Strain ATCC 35681.</title>
        <authorList>
            <person name="Halim M.A."/>
            <person name="Rahman A.Y."/>
            <person name="Sim K.S."/>
            <person name="Yam H.C."/>
            <person name="Rahim A.A."/>
            <person name="Ghazali A.H."/>
            <person name="Najimudin N."/>
        </authorList>
    </citation>
    <scope>NUCLEOTIDE SEQUENCE [LARGE SCALE GENOMIC DNA]</scope>
    <source>
        <strain evidence="11 12">ATCC 35681</strain>
    </source>
</reference>
<dbReference type="EMBL" id="CP011114">
    <property type="protein sequence ID" value="AKG35924.1"/>
    <property type="molecule type" value="Genomic_DNA"/>
</dbReference>
<evidence type="ECO:0000256" key="5">
    <source>
        <dbReference type="ARBA" id="ARBA00022694"/>
    </source>
</evidence>
<accession>A0A0F7FB13</accession>
<dbReference type="Proteomes" id="UP000034189">
    <property type="component" value="Chromosome"/>
</dbReference>
<evidence type="ECO:0000259" key="10">
    <source>
        <dbReference type="Pfam" id="PF03725"/>
    </source>
</evidence>
<dbReference type="InterPro" id="IPR036345">
    <property type="entry name" value="ExoRNase_PH_dom2_sf"/>
</dbReference>
<dbReference type="NCBIfam" id="TIGR01966">
    <property type="entry name" value="RNasePH"/>
    <property type="match status" value="1"/>
</dbReference>
<keyword evidence="5 8" id="KW-0819">tRNA processing</keyword>
<evidence type="ECO:0000256" key="3">
    <source>
        <dbReference type="ARBA" id="ARBA00022555"/>
    </source>
</evidence>
<dbReference type="InterPro" id="IPR015847">
    <property type="entry name" value="ExoRNase_PH_dom2"/>
</dbReference>
<dbReference type="InterPro" id="IPR002381">
    <property type="entry name" value="RNase_PH_bac-type"/>
</dbReference>
<dbReference type="SUPFAM" id="SSF54211">
    <property type="entry name" value="Ribosomal protein S5 domain 2-like"/>
    <property type="match status" value="1"/>
</dbReference>
<evidence type="ECO:0000313" key="11">
    <source>
        <dbReference type="EMBL" id="AKG35924.1"/>
    </source>
</evidence>
<feature type="domain" description="Exoribonuclease phosphorolytic" evidence="10">
    <location>
        <begin position="157"/>
        <end position="223"/>
    </location>
</feature>
<name>A0A0F7FB13_PAEDU</name>
<dbReference type="PANTHER" id="PTHR11953">
    <property type="entry name" value="EXOSOME COMPLEX COMPONENT"/>
    <property type="match status" value="1"/>
</dbReference>
<dbReference type="GO" id="GO:0009022">
    <property type="term" value="F:tRNA nucleotidyltransferase activity"/>
    <property type="evidence" value="ECO:0007669"/>
    <property type="project" value="UniProtKB-UniRule"/>
</dbReference>
<comment type="similarity">
    <text evidence="1 8">Belongs to the RNase PH family.</text>
</comment>
<dbReference type="InterPro" id="IPR027408">
    <property type="entry name" value="PNPase/RNase_PH_dom_sf"/>
</dbReference>
<keyword evidence="7" id="KW-0694">RNA-binding</keyword>
<evidence type="ECO:0000256" key="2">
    <source>
        <dbReference type="ARBA" id="ARBA00022552"/>
    </source>
</evidence>
<keyword evidence="6 8" id="KW-0548">Nucleotidyltransferase</keyword>
<evidence type="ECO:0000256" key="4">
    <source>
        <dbReference type="ARBA" id="ARBA00022679"/>
    </source>
</evidence>
<dbReference type="AlphaFoldDB" id="A0A0F7FB13"/>
<dbReference type="GO" id="GO:0016075">
    <property type="term" value="P:rRNA catabolic process"/>
    <property type="evidence" value="ECO:0007669"/>
    <property type="project" value="UniProtKB-UniRule"/>
</dbReference>
<dbReference type="Pfam" id="PF01138">
    <property type="entry name" value="RNase_PH"/>
    <property type="match status" value="1"/>
</dbReference>
<proteinExistence type="inferred from homology"/>
<dbReference type="Gene3D" id="3.30.230.70">
    <property type="entry name" value="GHMP Kinase, N-terminal domain"/>
    <property type="match status" value="1"/>
</dbReference>
<dbReference type="HAMAP" id="MF_00564">
    <property type="entry name" value="RNase_PH"/>
    <property type="match status" value="1"/>
</dbReference>
<comment type="catalytic activity">
    <reaction evidence="8">
        <text>tRNA(n+1) + phosphate = tRNA(n) + a ribonucleoside 5'-diphosphate</text>
        <dbReference type="Rhea" id="RHEA:10628"/>
        <dbReference type="Rhea" id="RHEA-COMP:17343"/>
        <dbReference type="Rhea" id="RHEA-COMP:17344"/>
        <dbReference type="ChEBI" id="CHEBI:43474"/>
        <dbReference type="ChEBI" id="CHEBI:57930"/>
        <dbReference type="ChEBI" id="CHEBI:173114"/>
        <dbReference type="EC" id="2.7.7.56"/>
    </reaction>
</comment>
<dbReference type="InterPro" id="IPR001247">
    <property type="entry name" value="ExoRNase_PH_dom1"/>
</dbReference>
<dbReference type="SUPFAM" id="SSF55666">
    <property type="entry name" value="Ribonuclease PH domain 2-like"/>
    <property type="match status" value="1"/>
</dbReference>
<dbReference type="HOGENOM" id="CLU_050858_0_0_9"/>
<dbReference type="EC" id="2.7.7.56" evidence="8"/>
<organism evidence="11 12">
    <name type="scientific">Paenibacillus durus ATCC 35681</name>
    <dbReference type="NCBI Taxonomy" id="1333534"/>
    <lineage>
        <taxon>Bacteria</taxon>
        <taxon>Bacillati</taxon>
        <taxon>Bacillota</taxon>
        <taxon>Bacilli</taxon>
        <taxon>Bacillales</taxon>
        <taxon>Paenibacillaceae</taxon>
        <taxon>Paenibacillus</taxon>
    </lineage>
</organism>
<comment type="function">
    <text evidence="8">Phosphorolytic 3'-5' exoribonuclease that plays an important role in tRNA 3'-end maturation. Removes nucleotide residues following the 3'-CCA terminus of tRNAs; can also add nucleotides to the ends of RNA molecules by using nucleoside diphosphates as substrates, but this may not be physiologically important. Probably plays a role in initiation of 16S rRNA degradation (leading to ribosome degradation) during starvation.</text>
</comment>
<evidence type="ECO:0000256" key="1">
    <source>
        <dbReference type="ARBA" id="ARBA00006678"/>
    </source>
</evidence>
<comment type="subunit">
    <text evidence="8">Homohexameric ring arranged as a trimer of dimers.</text>
</comment>
<evidence type="ECO:0000256" key="7">
    <source>
        <dbReference type="ARBA" id="ARBA00022884"/>
    </source>
</evidence>
<protein>
    <recommendedName>
        <fullName evidence="8">Ribonuclease PH</fullName>
        <shortName evidence="8">RNase PH</shortName>
        <ecNumber evidence="8">2.7.7.56</ecNumber>
    </recommendedName>
    <alternativeName>
        <fullName evidence="8">tRNA nucleotidyltransferase</fullName>
    </alternativeName>
</protein>
<reference evidence="11 12" key="1">
    <citation type="submission" date="2015-03" db="EMBL/GenBank/DDBJ databases">
        <authorList>
            <person name="Abdul Halim M."/>
        </authorList>
    </citation>
    <scope>NUCLEOTIDE SEQUENCE [LARGE SCALE GENOMIC DNA]</scope>
    <source>
        <strain evidence="11 12">ATCC 35681</strain>
    </source>
</reference>
<dbReference type="GO" id="GO:0000049">
    <property type="term" value="F:tRNA binding"/>
    <property type="evidence" value="ECO:0007669"/>
    <property type="project" value="UniProtKB-UniRule"/>
</dbReference>
<evidence type="ECO:0000256" key="8">
    <source>
        <dbReference type="HAMAP-Rule" id="MF_00564"/>
    </source>
</evidence>
<dbReference type="InterPro" id="IPR050080">
    <property type="entry name" value="RNase_PH"/>
</dbReference>
<dbReference type="GO" id="GO:0000175">
    <property type="term" value="F:3'-5'-RNA exonuclease activity"/>
    <property type="evidence" value="ECO:0007669"/>
    <property type="project" value="UniProtKB-UniRule"/>
</dbReference>
<dbReference type="RefSeq" id="WP_025698303.1">
    <property type="nucleotide sequence ID" value="NZ_ASQQ01000590.1"/>
</dbReference>
<evidence type="ECO:0000256" key="6">
    <source>
        <dbReference type="ARBA" id="ARBA00022695"/>
    </source>
</evidence>
<dbReference type="FunFam" id="3.30.230.70:FF:000003">
    <property type="entry name" value="Ribonuclease PH"/>
    <property type="match status" value="1"/>
</dbReference>
<dbReference type="InterPro" id="IPR020568">
    <property type="entry name" value="Ribosomal_Su5_D2-typ_SF"/>
</dbReference>
<dbReference type="PATRIC" id="fig|1333534.5.peg.3581"/>
<gene>
    <name evidence="8" type="primary">rph</name>
    <name evidence="11" type="ORF">VK70_16270</name>
</gene>
<keyword evidence="3 8" id="KW-0820">tRNA-binding</keyword>
<dbReference type="PANTHER" id="PTHR11953:SF0">
    <property type="entry name" value="EXOSOME COMPLEX COMPONENT RRP41"/>
    <property type="match status" value="1"/>
</dbReference>
<feature type="binding site" evidence="8">
    <location>
        <position position="86"/>
    </location>
    <ligand>
        <name>phosphate</name>
        <dbReference type="ChEBI" id="CHEBI:43474"/>
        <note>substrate</note>
    </ligand>
</feature>
<dbReference type="GO" id="GO:0008033">
    <property type="term" value="P:tRNA processing"/>
    <property type="evidence" value="ECO:0007669"/>
    <property type="project" value="UniProtKB-UniRule"/>
</dbReference>